<feature type="compositionally biased region" description="Pro residues" evidence="1">
    <location>
        <begin position="359"/>
        <end position="371"/>
    </location>
</feature>
<feature type="compositionally biased region" description="Low complexity" evidence="1">
    <location>
        <begin position="14"/>
        <end position="29"/>
    </location>
</feature>
<accession>A0A0G4EBE8</accession>
<feature type="compositionally biased region" description="Basic and acidic residues" evidence="1">
    <location>
        <begin position="103"/>
        <end position="113"/>
    </location>
</feature>
<dbReference type="InParanoid" id="A0A0G4EBE8"/>
<feature type="region of interest" description="Disordered" evidence="1">
    <location>
        <begin position="1"/>
        <end position="39"/>
    </location>
</feature>
<protein>
    <submittedName>
        <fullName evidence="2">Uncharacterized protein</fullName>
    </submittedName>
</protein>
<name>A0A0G4EBE8_VITBC</name>
<organism evidence="2 3">
    <name type="scientific">Vitrella brassicaformis (strain CCMP3155)</name>
    <dbReference type="NCBI Taxonomy" id="1169540"/>
    <lineage>
        <taxon>Eukaryota</taxon>
        <taxon>Sar</taxon>
        <taxon>Alveolata</taxon>
        <taxon>Colpodellida</taxon>
        <taxon>Vitrellaceae</taxon>
        <taxon>Vitrella</taxon>
    </lineage>
</organism>
<gene>
    <name evidence="2" type="ORF">Vbra_6879</name>
</gene>
<feature type="region of interest" description="Disordered" evidence="1">
    <location>
        <begin position="103"/>
        <end position="124"/>
    </location>
</feature>
<feature type="region of interest" description="Disordered" evidence="1">
    <location>
        <begin position="354"/>
        <end position="382"/>
    </location>
</feature>
<dbReference type="EMBL" id="CDMY01000091">
    <property type="protein sequence ID" value="CEL92601.1"/>
    <property type="molecule type" value="Genomic_DNA"/>
</dbReference>
<dbReference type="OrthoDB" id="414243at2759"/>
<proteinExistence type="predicted"/>
<evidence type="ECO:0000313" key="2">
    <source>
        <dbReference type="EMBL" id="CEL92601.1"/>
    </source>
</evidence>
<evidence type="ECO:0000313" key="3">
    <source>
        <dbReference type="Proteomes" id="UP000041254"/>
    </source>
</evidence>
<reference evidence="2 3" key="1">
    <citation type="submission" date="2014-11" db="EMBL/GenBank/DDBJ databases">
        <authorList>
            <person name="Zhu J."/>
            <person name="Qi W."/>
            <person name="Song R."/>
        </authorList>
    </citation>
    <scope>NUCLEOTIDE SEQUENCE [LARGE SCALE GENOMIC DNA]</scope>
</reference>
<evidence type="ECO:0000256" key="1">
    <source>
        <dbReference type="SAM" id="MobiDB-lite"/>
    </source>
</evidence>
<sequence>MYAGPGPPASANDASSVAATAGSASRAASGPPPPGALSSSPTCMCEAVPFIEPAKHTVYAAKQRRIGHVELKRLEMQGGVLGSGGYLSLYLLHHSIPFHTTIHPHESEDDTHPAKRAGGRGLTAPDGQPVKLPMIVLDGVPFFGLVPTARYLARRVGDYGNDSQLDWRTDTVLEAFSAWRDALAAAAAAAAAAASAASGKSGKAADKNRYAKVCRVHHYDRASALLLGPECDEHDQDRCIGYAGSSSRQPSLSDIFMFGILWDDCVIFGTHLMETKYPRLQGFFRWVLHSSPPVLAECRRLSRRGGVCWASFPELGVPHLPTPPQPPTMFAYAPPPDACGCGEVHPDASTRREVNMAPARPPPPPLPVRPPPPHHHHGSMFLRPGVHPPVVMMPPFAAHHHRPPHT</sequence>
<dbReference type="Proteomes" id="UP000041254">
    <property type="component" value="Unassembled WGS sequence"/>
</dbReference>
<dbReference type="VEuPathDB" id="CryptoDB:Vbra_6879"/>
<dbReference type="AlphaFoldDB" id="A0A0G4EBE8"/>
<keyword evidence="3" id="KW-1185">Reference proteome</keyword>